<keyword evidence="10" id="KW-1185">Reference proteome</keyword>
<dbReference type="eggNOG" id="KOG3355">
    <property type="taxonomic scope" value="Eukaryota"/>
</dbReference>
<dbReference type="SUPFAM" id="SSF69000">
    <property type="entry name" value="FAD-dependent thiol oxidase"/>
    <property type="match status" value="1"/>
</dbReference>
<dbReference type="InterPro" id="IPR017905">
    <property type="entry name" value="ERV/ALR_sulphydryl_oxidase"/>
</dbReference>
<dbReference type="OrthoDB" id="17199at2759"/>
<dbReference type="InterPro" id="IPR039799">
    <property type="entry name" value="ALR/ERV"/>
</dbReference>
<evidence type="ECO:0000256" key="7">
    <source>
        <dbReference type="SAM" id="MobiDB-lite"/>
    </source>
</evidence>
<evidence type="ECO:0000313" key="10">
    <source>
        <dbReference type="Proteomes" id="UP000002630"/>
    </source>
</evidence>
<dbReference type="Pfam" id="PF04777">
    <property type="entry name" value="Evr1_Alr"/>
    <property type="match status" value="1"/>
</dbReference>
<dbReference type="InterPro" id="IPR036774">
    <property type="entry name" value="ERV/ALR_sulphydryl_oxid_sf"/>
</dbReference>
<dbReference type="Proteomes" id="UP000002630">
    <property type="component" value="Unassembled WGS sequence"/>
</dbReference>
<evidence type="ECO:0000256" key="3">
    <source>
        <dbReference type="ARBA" id="ARBA00022827"/>
    </source>
</evidence>
<feature type="domain" description="ERV/ALR sulfhydryl oxidase" evidence="8">
    <location>
        <begin position="77"/>
        <end position="179"/>
    </location>
</feature>
<gene>
    <name evidence="9" type="primary">Erv1</name>
    <name evidence="9" type="ORF">Esi_0202_0015</name>
</gene>
<name>D8LI47_ECTSI</name>
<dbReference type="AlphaFoldDB" id="D8LI47"/>
<dbReference type="PANTHER" id="PTHR12645:SF0">
    <property type="entry name" value="FAD-LINKED SULFHYDRYL OXIDASE ALR"/>
    <property type="match status" value="1"/>
</dbReference>
<evidence type="ECO:0000256" key="2">
    <source>
        <dbReference type="ARBA" id="ARBA00022630"/>
    </source>
</evidence>
<comment type="catalytic activity">
    <reaction evidence="6">
        <text>2 R'C(R)SH + O2 = R'C(R)S-S(R)CR' + H2O2</text>
        <dbReference type="Rhea" id="RHEA:17357"/>
        <dbReference type="ChEBI" id="CHEBI:15379"/>
        <dbReference type="ChEBI" id="CHEBI:16240"/>
        <dbReference type="ChEBI" id="CHEBI:16520"/>
        <dbReference type="ChEBI" id="CHEBI:17412"/>
        <dbReference type="EC" id="1.8.3.2"/>
    </reaction>
</comment>
<dbReference type="Gene3D" id="1.20.120.310">
    <property type="entry name" value="ERV/ALR sulfhydryl oxidase domain"/>
    <property type="match status" value="1"/>
</dbReference>
<evidence type="ECO:0000256" key="6">
    <source>
        <dbReference type="RuleBase" id="RU371123"/>
    </source>
</evidence>
<dbReference type="STRING" id="2880.D8LI47"/>
<dbReference type="GO" id="GO:0016971">
    <property type="term" value="F:flavin-dependent sulfhydryl oxidase activity"/>
    <property type="evidence" value="ECO:0007669"/>
    <property type="project" value="InterPro"/>
</dbReference>
<feature type="compositionally biased region" description="Low complexity" evidence="7">
    <location>
        <begin position="50"/>
        <end position="62"/>
    </location>
</feature>
<keyword evidence="2 6" id="KW-0285">Flavoprotein</keyword>
<comment type="cofactor">
    <cofactor evidence="1 6">
        <name>FAD</name>
        <dbReference type="ChEBI" id="CHEBI:57692"/>
    </cofactor>
</comment>
<organism evidence="9 10">
    <name type="scientific">Ectocarpus siliculosus</name>
    <name type="common">Brown alga</name>
    <name type="synonym">Conferva siliculosa</name>
    <dbReference type="NCBI Taxonomy" id="2880"/>
    <lineage>
        <taxon>Eukaryota</taxon>
        <taxon>Sar</taxon>
        <taxon>Stramenopiles</taxon>
        <taxon>Ochrophyta</taxon>
        <taxon>PX clade</taxon>
        <taxon>Phaeophyceae</taxon>
        <taxon>Ectocarpales</taxon>
        <taxon>Ectocarpaceae</taxon>
        <taxon>Ectocarpus</taxon>
    </lineage>
</organism>
<dbReference type="GO" id="GO:0005739">
    <property type="term" value="C:mitochondrion"/>
    <property type="evidence" value="ECO:0007669"/>
    <property type="project" value="TreeGrafter"/>
</dbReference>
<proteinExistence type="predicted"/>
<sequence length="194" mass="20753">MPSSRRRSKDPADCEDPACADMADLLRKGRALAAKNKQKAASNTATDGKAAGSQAQPSSSAAETDEHAASSSRNDGCPLDKGELGAATWGLIHTTAAHYPEKPSKETQDQARALVTGLAGLYPCTYCRKDFREEVRKLPPDVSSRVALSLWACQQHNLVNEKIGKPTFGCTLPALDERWKKGKPSCWEGGAEGV</sequence>
<feature type="region of interest" description="Disordered" evidence="7">
    <location>
        <begin position="30"/>
        <end position="79"/>
    </location>
</feature>
<evidence type="ECO:0000256" key="5">
    <source>
        <dbReference type="ARBA" id="ARBA00023157"/>
    </source>
</evidence>
<evidence type="ECO:0000313" key="9">
    <source>
        <dbReference type="EMBL" id="CBN79383.1"/>
    </source>
</evidence>
<protein>
    <recommendedName>
        <fullName evidence="6">Sulfhydryl oxidase</fullName>
        <ecNumber evidence="6">1.8.3.2</ecNumber>
    </recommendedName>
</protein>
<dbReference type="InParanoid" id="D8LI47"/>
<dbReference type="PANTHER" id="PTHR12645">
    <property type="entry name" value="ALR/ERV"/>
    <property type="match status" value="1"/>
</dbReference>
<keyword evidence="3 6" id="KW-0274">FAD</keyword>
<accession>D8LI47</accession>
<evidence type="ECO:0000256" key="1">
    <source>
        <dbReference type="ARBA" id="ARBA00001974"/>
    </source>
</evidence>
<dbReference type="EMBL" id="FN649760">
    <property type="protein sequence ID" value="CBN79383.1"/>
    <property type="molecule type" value="Genomic_DNA"/>
</dbReference>
<dbReference type="EC" id="1.8.3.2" evidence="6"/>
<keyword evidence="5" id="KW-1015">Disulfide bond</keyword>
<dbReference type="GO" id="GO:0050660">
    <property type="term" value="F:flavin adenine dinucleotide binding"/>
    <property type="evidence" value="ECO:0007669"/>
    <property type="project" value="TreeGrafter"/>
</dbReference>
<reference evidence="9 10" key="1">
    <citation type="journal article" date="2010" name="Nature">
        <title>The Ectocarpus genome and the independent evolution of multicellularity in brown algae.</title>
        <authorList>
            <person name="Cock J.M."/>
            <person name="Sterck L."/>
            <person name="Rouze P."/>
            <person name="Scornet D."/>
            <person name="Allen A.E."/>
            <person name="Amoutzias G."/>
            <person name="Anthouard V."/>
            <person name="Artiguenave F."/>
            <person name="Aury J.M."/>
            <person name="Badger J.H."/>
            <person name="Beszteri B."/>
            <person name="Billiau K."/>
            <person name="Bonnet E."/>
            <person name="Bothwell J.H."/>
            <person name="Bowler C."/>
            <person name="Boyen C."/>
            <person name="Brownlee C."/>
            <person name="Carrano C.J."/>
            <person name="Charrier B."/>
            <person name="Cho G.Y."/>
            <person name="Coelho S.M."/>
            <person name="Collen J."/>
            <person name="Corre E."/>
            <person name="Da Silva C."/>
            <person name="Delage L."/>
            <person name="Delaroque N."/>
            <person name="Dittami S.M."/>
            <person name="Doulbeau S."/>
            <person name="Elias M."/>
            <person name="Farnham G."/>
            <person name="Gachon C.M."/>
            <person name="Gschloessl B."/>
            <person name="Heesch S."/>
            <person name="Jabbari K."/>
            <person name="Jubin C."/>
            <person name="Kawai H."/>
            <person name="Kimura K."/>
            <person name="Kloareg B."/>
            <person name="Kupper F.C."/>
            <person name="Lang D."/>
            <person name="Le Bail A."/>
            <person name="Leblanc C."/>
            <person name="Lerouge P."/>
            <person name="Lohr M."/>
            <person name="Lopez P.J."/>
            <person name="Martens C."/>
            <person name="Maumus F."/>
            <person name="Michel G."/>
            <person name="Miranda-Saavedra D."/>
            <person name="Morales J."/>
            <person name="Moreau H."/>
            <person name="Motomura T."/>
            <person name="Nagasato C."/>
            <person name="Napoli C.A."/>
            <person name="Nelson D.R."/>
            <person name="Nyvall-Collen P."/>
            <person name="Peters A.F."/>
            <person name="Pommier C."/>
            <person name="Potin P."/>
            <person name="Poulain J."/>
            <person name="Quesneville H."/>
            <person name="Read B."/>
            <person name="Rensing S.A."/>
            <person name="Ritter A."/>
            <person name="Rousvoal S."/>
            <person name="Samanta M."/>
            <person name="Samson G."/>
            <person name="Schroeder D.C."/>
            <person name="Segurens B."/>
            <person name="Strittmatter M."/>
            <person name="Tonon T."/>
            <person name="Tregear J.W."/>
            <person name="Valentin K."/>
            <person name="von Dassow P."/>
            <person name="Yamagishi T."/>
            <person name="Van de Peer Y."/>
            <person name="Wincker P."/>
        </authorList>
    </citation>
    <scope>NUCLEOTIDE SEQUENCE [LARGE SCALE GENOMIC DNA]</scope>
    <source>
        <strain evidence="10">Ec32 / CCAP1310/4</strain>
    </source>
</reference>
<evidence type="ECO:0000256" key="4">
    <source>
        <dbReference type="ARBA" id="ARBA00023002"/>
    </source>
</evidence>
<dbReference type="PROSITE" id="PS51324">
    <property type="entry name" value="ERV_ALR"/>
    <property type="match status" value="1"/>
</dbReference>
<evidence type="ECO:0000259" key="8">
    <source>
        <dbReference type="PROSITE" id="PS51324"/>
    </source>
</evidence>
<keyword evidence="4 6" id="KW-0560">Oxidoreductase</keyword>